<gene>
    <name evidence="1" type="ORF">LCGC14_2744440</name>
</gene>
<name>A0A0F8Z3H7_9ZZZZ</name>
<organism evidence="1">
    <name type="scientific">marine sediment metagenome</name>
    <dbReference type="NCBI Taxonomy" id="412755"/>
    <lineage>
        <taxon>unclassified sequences</taxon>
        <taxon>metagenomes</taxon>
        <taxon>ecological metagenomes</taxon>
    </lineage>
</organism>
<dbReference type="EMBL" id="LAZR01050009">
    <property type="protein sequence ID" value="KKK88312.1"/>
    <property type="molecule type" value="Genomic_DNA"/>
</dbReference>
<accession>A0A0F8Z3H7</accession>
<reference evidence="1" key="1">
    <citation type="journal article" date="2015" name="Nature">
        <title>Complex archaea that bridge the gap between prokaryotes and eukaryotes.</title>
        <authorList>
            <person name="Spang A."/>
            <person name="Saw J.H."/>
            <person name="Jorgensen S.L."/>
            <person name="Zaremba-Niedzwiedzka K."/>
            <person name="Martijn J."/>
            <person name="Lind A.E."/>
            <person name="van Eijk R."/>
            <person name="Schleper C."/>
            <person name="Guy L."/>
            <person name="Ettema T.J."/>
        </authorList>
    </citation>
    <scope>NUCLEOTIDE SEQUENCE</scope>
</reference>
<evidence type="ECO:0000313" key="1">
    <source>
        <dbReference type="EMBL" id="KKK88312.1"/>
    </source>
</evidence>
<feature type="non-terminal residue" evidence="1">
    <location>
        <position position="104"/>
    </location>
</feature>
<proteinExistence type="predicted"/>
<protein>
    <submittedName>
        <fullName evidence="1">Uncharacterized protein</fullName>
    </submittedName>
</protein>
<sequence length="104" mass="10972">MPELVIGSVHILELQARKRADGDPVGASVDIAIRFLMVGHADHGKNWNGSAWVAAAVVAATPLTFHGQQYSLPSAALDADKRGGWIAVRVADAAAVQVGEEIQY</sequence>
<dbReference type="AlphaFoldDB" id="A0A0F8Z3H7"/>
<comment type="caution">
    <text evidence="1">The sequence shown here is derived from an EMBL/GenBank/DDBJ whole genome shotgun (WGS) entry which is preliminary data.</text>
</comment>